<accession>A0A212LFH0</accession>
<evidence type="ECO:0000259" key="8">
    <source>
        <dbReference type="PROSITE" id="PS50928"/>
    </source>
</evidence>
<dbReference type="GO" id="GO:0005886">
    <property type="term" value="C:plasma membrane"/>
    <property type="evidence" value="ECO:0007669"/>
    <property type="project" value="UniProtKB-SubCell"/>
</dbReference>
<gene>
    <name evidence="9" type="primary">ddpB</name>
    <name evidence="9" type="ORF">KL86PLE_40117</name>
</gene>
<keyword evidence="4 7" id="KW-0812">Transmembrane</keyword>
<feature type="domain" description="ABC transmembrane type-1" evidence="8">
    <location>
        <begin position="96"/>
        <end position="326"/>
    </location>
</feature>
<feature type="transmembrane region" description="Helical" evidence="7">
    <location>
        <begin position="12"/>
        <end position="31"/>
    </location>
</feature>
<dbReference type="Pfam" id="PF19300">
    <property type="entry name" value="BPD_transp_1_N"/>
    <property type="match status" value="1"/>
</dbReference>
<dbReference type="Gene3D" id="1.10.3720.10">
    <property type="entry name" value="MetI-like"/>
    <property type="match status" value="1"/>
</dbReference>
<evidence type="ECO:0000256" key="7">
    <source>
        <dbReference type="RuleBase" id="RU363032"/>
    </source>
</evidence>
<dbReference type="AlphaFoldDB" id="A0A212LFH0"/>
<evidence type="ECO:0000256" key="1">
    <source>
        <dbReference type="ARBA" id="ARBA00004651"/>
    </source>
</evidence>
<dbReference type="PANTHER" id="PTHR43163:SF6">
    <property type="entry name" value="DIPEPTIDE TRANSPORT SYSTEM PERMEASE PROTEIN DPPB-RELATED"/>
    <property type="match status" value="1"/>
</dbReference>
<feature type="transmembrane region" description="Helical" evidence="7">
    <location>
        <begin position="102"/>
        <end position="124"/>
    </location>
</feature>
<evidence type="ECO:0000256" key="6">
    <source>
        <dbReference type="ARBA" id="ARBA00023136"/>
    </source>
</evidence>
<feature type="transmembrane region" description="Helical" evidence="7">
    <location>
        <begin position="303"/>
        <end position="329"/>
    </location>
</feature>
<keyword evidence="6 7" id="KW-0472">Membrane</keyword>
<keyword evidence="3" id="KW-1003">Cell membrane</keyword>
<name>A0A212LFH0_9HYPH</name>
<keyword evidence="2 7" id="KW-0813">Transport</keyword>
<evidence type="ECO:0000256" key="4">
    <source>
        <dbReference type="ARBA" id="ARBA00022692"/>
    </source>
</evidence>
<feature type="transmembrane region" description="Helical" evidence="7">
    <location>
        <begin position="203"/>
        <end position="222"/>
    </location>
</feature>
<dbReference type="PROSITE" id="PS50928">
    <property type="entry name" value="ABC_TM1"/>
    <property type="match status" value="1"/>
</dbReference>
<comment type="subcellular location">
    <subcellularLocation>
        <location evidence="1 7">Cell membrane</location>
        <topology evidence="1 7">Multi-pass membrane protein</topology>
    </subcellularLocation>
</comment>
<dbReference type="InterPro" id="IPR000515">
    <property type="entry name" value="MetI-like"/>
</dbReference>
<dbReference type="Pfam" id="PF00528">
    <property type="entry name" value="BPD_transp_1"/>
    <property type="match status" value="1"/>
</dbReference>
<reference evidence="9" key="1">
    <citation type="submission" date="2016-08" db="EMBL/GenBank/DDBJ databases">
        <authorList>
            <person name="Seilhamer J.J."/>
        </authorList>
    </citation>
    <scope>NUCLEOTIDE SEQUENCE</scope>
    <source>
        <strain evidence="9">86</strain>
    </source>
</reference>
<evidence type="ECO:0000256" key="5">
    <source>
        <dbReference type="ARBA" id="ARBA00022989"/>
    </source>
</evidence>
<comment type="similarity">
    <text evidence="7">Belongs to the binding-protein-dependent transport system permease family.</text>
</comment>
<feature type="transmembrane region" description="Helical" evidence="7">
    <location>
        <begin position="136"/>
        <end position="160"/>
    </location>
</feature>
<evidence type="ECO:0000256" key="2">
    <source>
        <dbReference type="ARBA" id="ARBA00022448"/>
    </source>
</evidence>
<proteinExistence type="inferred from homology"/>
<evidence type="ECO:0000256" key="3">
    <source>
        <dbReference type="ARBA" id="ARBA00022475"/>
    </source>
</evidence>
<protein>
    <submittedName>
        <fullName evidence="9">D-ala-D-ala transporter subunit membrane component of ABC superfamily</fullName>
    </submittedName>
</protein>
<dbReference type="PANTHER" id="PTHR43163">
    <property type="entry name" value="DIPEPTIDE TRANSPORT SYSTEM PERMEASE PROTEIN DPPB-RELATED"/>
    <property type="match status" value="1"/>
</dbReference>
<dbReference type="CDD" id="cd06261">
    <property type="entry name" value="TM_PBP2"/>
    <property type="match status" value="1"/>
</dbReference>
<dbReference type="EMBL" id="FMJD01000008">
    <property type="protein sequence ID" value="SCM76312.1"/>
    <property type="molecule type" value="Genomic_DNA"/>
</dbReference>
<evidence type="ECO:0000313" key="9">
    <source>
        <dbReference type="EMBL" id="SCM76312.1"/>
    </source>
</evidence>
<feature type="transmembrane region" description="Helical" evidence="7">
    <location>
        <begin position="252"/>
        <end position="278"/>
    </location>
</feature>
<dbReference type="InterPro" id="IPR045621">
    <property type="entry name" value="BPD_transp_1_N"/>
</dbReference>
<sequence length="340" mass="37021">MIWKTLYSRLKASLIVMIGISILIFAVARVMPGDPARIALGANASAEQVAALRADRHLDDPLPLQYWEFVKALSHGDLGKSLFTNRPVSTDIAQFLPATLELVVVSGLIMALLGLPIGAVSAHFRGRAIDQIGRLVALLGVCTPAFVWGVILQLLLGYFWPIFPIQGRLMDATPVPPTVTGFYLLDSLIAGEPGTFLDALHHLILPAVALALGGMGQVARLTRSNMIEVYGKPYVEMAEAYGFRPWRIVSRYAFVPAFIPTLTILGLEFAALLGNAFLVEKVFGWPGLSRYGVDVILRKDLDAIVGTVLIIAAAFLIMNIVVDLLVTLINPRIRLSSRRD</sequence>
<dbReference type="GO" id="GO:0071916">
    <property type="term" value="F:dipeptide transmembrane transporter activity"/>
    <property type="evidence" value="ECO:0007669"/>
    <property type="project" value="TreeGrafter"/>
</dbReference>
<keyword evidence="5 7" id="KW-1133">Transmembrane helix</keyword>
<organism evidence="9">
    <name type="scientific">uncultured Pleomorphomonas sp</name>
    <dbReference type="NCBI Taxonomy" id="442121"/>
    <lineage>
        <taxon>Bacteria</taxon>
        <taxon>Pseudomonadati</taxon>
        <taxon>Pseudomonadota</taxon>
        <taxon>Alphaproteobacteria</taxon>
        <taxon>Hyphomicrobiales</taxon>
        <taxon>Pleomorphomonadaceae</taxon>
        <taxon>Pleomorphomonas</taxon>
        <taxon>environmental samples</taxon>
    </lineage>
</organism>
<dbReference type="SUPFAM" id="SSF161098">
    <property type="entry name" value="MetI-like"/>
    <property type="match status" value="1"/>
</dbReference>
<dbReference type="RefSeq" id="WP_288196522.1">
    <property type="nucleotide sequence ID" value="NZ_LT608334.1"/>
</dbReference>
<dbReference type="InterPro" id="IPR035906">
    <property type="entry name" value="MetI-like_sf"/>
</dbReference>